<feature type="transmembrane region" description="Helical" evidence="2">
    <location>
        <begin position="42"/>
        <end position="61"/>
    </location>
</feature>
<name>A0ABX0UHI8_9BACT</name>
<keyword evidence="2" id="KW-0812">Transmembrane</keyword>
<feature type="region of interest" description="Disordered" evidence="1">
    <location>
        <begin position="116"/>
        <end position="141"/>
    </location>
</feature>
<sequence length="272" mass="30978">MKKHPVDDLFKRKLTEWYKTPSENAWLKIQEGTETRRRPAVWIWYAAASVAVSLIAGYLIWGNGQDGTIKQTDSQKTVATVKQQKGKEQVESIVKGRDFQAQVLLKQKDIVAQRKAPVARHEKNLTQHQPAFEKKQSKTRAETPVIAIQEPSVVENSVASADSPKSSDIETVKPPVDKLTMLAVVNKEKAEQAIKIVVAVEASNDEFEERPKSSRFSRVFRQLKNARAGERVNWEEVGFNPKNLVARVDDRLRNKEERTSERNQNPIERTKL</sequence>
<reference evidence="3 4" key="1">
    <citation type="submission" date="2020-03" db="EMBL/GenBank/DDBJ databases">
        <title>Genomic Encyclopedia of Type Strains, Phase IV (KMG-IV): sequencing the most valuable type-strain genomes for metagenomic binning, comparative biology and taxonomic classification.</title>
        <authorList>
            <person name="Goeker M."/>
        </authorList>
    </citation>
    <scope>NUCLEOTIDE SEQUENCE [LARGE SCALE GENOMIC DNA]</scope>
    <source>
        <strain evidence="3 4">DSM 102865</strain>
    </source>
</reference>
<gene>
    <name evidence="3" type="ORF">FHS68_000186</name>
</gene>
<accession>A0ABX0UHI8</accession>
<dbReference type="RefSeq" id="WP_167266301.1">
    <property type="nucleotide sequence ID" value="NZ_JAASQJ010000001.1"/>
</dbReference>
<keyword evidence="2" id="KW-0472">Membrane</keyword>
<evidence type="ECO:0000313" key="4">
    <source>
        <dbReference type="Proteomes" id="UP001179181"/>
    </source>
</evidence>
<keyword evidence="2" id="KW-1133">Transmembrane helix</keyword>
<feature type="compositionally biased region" description="Basic and acidic residues" evidence="1">
    <location>
        <begin position="119"/>
        <end position="141"/>
    </location>
</feature>
<evidence type="ECO:0000256" key="1">
    <source>
        <dbReference type="SAM" id="MobiDB-lite"/>
    </source>
</evidence>
<protein>
    <submittedName>
        <fullName evidence="3">Uncharacterized protein</fullName>
    </submittedName>
</protein>
<dbReference type="EMBL" id="JAASQJ010000001">
    <property type="protein sequence ID" value="NIJ51030.1"/>
    <property type="molecule type" value="Genomic_DNA"/>
</dbReference>
<proteinExistence type="predicted"/>
<evidence type="ECO:0000313" key="3">
    <source>
        <dbReference type="EMBL" id="NIJ51030.1"/>
    </source>
</evidence>
<comment type="caution">
    <text evidence="3">The sequence shown here is derived from an EMBL/GenBank/DDBJ whole genome shotgun (WGS) entry which is preliminary data.</text>
</comment>
<keyword evidence="4" id="KW-1185">Reference proteome</keyword>
<evidence type="ECO:0000256" key="2">
    <source>
        <dbReference type="SAM" id="Phobius"/>
    </source>
</evidence>
<dbReference type="Proteomes" id="UP001179181">
    <property type="component" value="Unassembled WGS sequence"/>
</dbReference>
<organism evidence="3 4">
    <name type="scientific">Dyadobacter arcticus</name>
    <dbReference type="NCBI Taxonomy" id="1078754"/>
    <lineage>
        <taxon>Bacteria</taxon>
        <taxon>Pseudomonadati</taxon>
        <taxon>Bacteroidota</taxon>
        <taxon>Cytophagia</taxon>
        <taxon>Cytophagales</taxon>
        <taxon>Spirosomataceae</taxon>
        <taxon>Dyadobacter</taxon>
    </lineage>
</organism>